<gene>
    <name evidence="2" type="ORF">F1654_09550</name>
</gene>
<organism evidence="2 3">
    <name type="scientific">Alkalicaulis satelles</name>
    <dbReference type="NCBI Taxonomy" id="2609175"/>
    <lineage>
        <taxon>Bacteria</taxon>
        <taxon>Pseudomonadati</taxon>
        <taxon>Pseudomonadota</taxon>
        <taxon>Alphaproteobacteria</taxon>
        <taxon>Maricaulales</taxon>
        <taxon>Maricaulaceae</taxon>
        <taxon>Alkalicaulis</taxon>
    </lineage>
</organism>
<dbReference type="Proteomes" id="UP000325122">
    <property type="component" value="Unassembled WGS sequence"/>
</dbReference>
<keyword evidence="1" id="KW-0472">Membrane</keyword>
<feature type="transmembrane region" description="Helical" evidence="1">
    <location>
        <begin position="64"/>
        <end position="82"/>
    </location>
</feature>
<name>A0A5M6ZJE9_9PROT</name>
<evidence type="ECO:0008006" key="4">
    <source>
        <dbReference type="Google" id="ProtNLM"/>
    </source>
</evidence>
<reference evidence="2 3" key="1">
    <citation type="submission" date="2019-09" db="EMBL/GenBank/DDBJ databases">
        <authorList>
            <person name="Kevbrin V."/>
            <person name="Grouzdev D.S."/>
        </authorList>
    </citation>
    <scope>NUCLEOTIDE SEQUENCE [LARGE SCALE GENOMIC DNA]</scope>
    <source>
        <strain evidence="2 3">G-192</strain>
    </source>
</reference>
<sequence length="93" mass="9902">MESLFVTGRVVDLILVLVVAECAVLALWPRLRGAMSLLDIAALIAPGVMLLLAVRAALTGAPHMLTAAMLAAAFACHIADVARRRRFKAPDRP</sequence>
<feature type="transmembrane region" description="Helical" evidence="1">
    <location>
        <begin position="6"/>
        <end position="28"/>
    </location>
</feature>
<keyword evidence="3" id="KW-1185">Reference proteome</keyword>
<accession>A0A5M6ZJE9</accession>
<dbReference type="AlphaFoldDB" id="A0A5M6ZJE9"/>
<keyword evidence="1" id="KW-1133">Transmembrane helix</keyword>
<proteinExistence type="predicted"/>
<keyword evidence="1" id="KW-0812">Transmembrane</keyword>
<dbReference type="EMBL" id="VWOJ01000002">
    <property type="protein sequence ID" value="KAA5804135.1"/>
    <property type="molecule type" value="Genomic_DNA"/>
</dbReference>
<feature type="transmembrane region" description="Helical" evidence="1">
    <location>
        <begin position="40"/>
        <end position="58"/>
    </location>
</feature>
<protein>
    <recommendedName>
        <fullName evidence="4">DUF2568 domain-containing protein</fullName>
    </recommendedName>
</protein>
<comment type="caution">
    <text evidence="2">The sequence shown here is derived from an EMBL/GenBank/DDBJ whole genome shotgun (WGS) entry which is preliminary data.</text>
</comment>
<evidence type="ECO:0000256" key="1">
    <source>
        <dbReference type="SAM" id="Phobius"/>
    </source>
</evidence>
<evidence type="ECO:0000313" key="3">
    <source>
        <dbReference type="Proteomes" id="UP000325122"/>
    </source>
</evidence>
<evidence type="ECO:0000313" key="2">
    <source>
        <dbReference type="EMBL" id="KAA5804135.1"/>
    </source>
</evidence>